<dbReference type="PANTHER" id="PTHR43685">
    <property type="entry name" value="GLYCOSYLTRANSFERASE"/>
    <property type="match status" value="1"/>
</dbReference>
<dbReference type="AlphaFoldDB" id="A0A8J7B6K8"/>
<proteinExistence type="predicted"/>
<keyword evidence="3" id="KW-1185">Reference proteome</keyword>
<comment type="caution">
    <text evidence="2">The sequence shown here is derived from an EMBL/GenBank/DDBJ whole genome shotgun (WGS) entry which is preliminary data.</text>
</comment>
<dbReference type="RefSeq" id="WP_194027569.1">
    <property type="nucleotide sequence ID" value="NZ_JADEWZ010000001.1"/>
</dbReference>
<dbReference type="PANTHER" id="PTHR43685:SF2">
    <property type="entry name" value="GLYCOSYLTRANSFERASE 2-LIKE DOMAIN-CONTAINING PROTEIN"/>
    <property type="match status" value="1"/>
</dbReference>
<dbReference type="NCBIfam" id="NF038302">
    <property type="entry name" value="EPS_HpsE"/>
    <property type="match status" value="1"/>
</dbReference>
<protein>
    <submittedName>
        <fullName evidence="2">Glycosyltransferase family 2 protein</fullName>
    </submittedName>
</protein>
<organism evidence="2 3">
    <name type="scientific">Lusitaniella coriacea LEGE 07157</name>
    <dbReference type="NCBI Taxonomy" id="945747"/>
    <lineage>
        <taxon>Bacteria</taxon>
        <taxon>Bacillati</taxon>
        <taxon>Cyanobacteriota</taxon>
        <taxon>Cyanophyceae</taxon>
        <taxon>Spirulinales</taxon>
        <taxon>Lusitaniellaceae</taxon>
        <taxon>Lusitaniella</taxon>
    </lineage>
</organism>
<dbReference type="InterPro" id="IPR001173">
    <property type="entry name" value="Glyco_trans_2-like"/>
</dbReference>
<evidence type="ECO:0000259" key="1">
    <source>
        <dbReference type="Pfam" id="PF00535"/>
    </source>
</evidence>
<name>A0A8J7B6K8_9CYAN</name>
<dbReference type="Gene3D" id="3.90.550.10">
    <property type="entry name" value="Spore Coat Polysaccharide Biosynthesis Protein SpsA, Chain A"/>
    <property type="match status" value="1"/>
</dbReference>
<evidence type="ECO:0000313" key="3">
    <source>
        <dbReference type="Proteomes" id="UP000654482"/>
    </source>
</evidence>
<accession>A0A8J7B6K8</accession>
<dbReference type="InterPro" id="IPR050834">
    <property type="entry name" value="Glycosyltransf_2"/>
</dbReference>
<dbReference type="CDD" id="cd00761">
    <property type="entry name" value="Glyco_tranf_GTA_type"/>
    <property type="match status" value="1"/>
</dbReference>
<dbReference type="InterPro" id="IPR029044">
    <property type="entry name" value="Nucleotide-diphossugar_trans"/>
</dbReference>
<gene>
    <name evidence="2" type="ORF">IQ249_01190</name>
</gene>
<dbReference type="Pfam" id="PF00535">
    <property type="entry name" value="Glycos_transf_2"/>
    <property type="match status" value="1"/>
</dbReference>
<evidence type="ECO:0000313" key="2">
    <source>
        <dbReference type="EMBL" id="MBE9114499.1"/>
    </source>
</evidence>
<feature type="domain" description="Glycosyltransferase 2-like" evidence="1">
    <location>
        <begin position="5"/>
        <end position="140"/>
    </location>
</feature>
<dbReference type="Proteomes" id="UP000654482">
    <property type="component" value="Unassembled WGS sequence"/>
</dbReference>
<dbReference type="EMBL" id="JADEWZ010000001">
    <property type="protein sequence ID" value="MBE9114499.1"/>
    <property type="molecule type" value="Genomic_DNA"/>
</dbReference>
<reference evidence="2" key="1">
    <citation type="submission" date="2020-10" db="EMBL/GenBank/DDBJ databases">
        <authorList>
            <person name="Castelo-Branco R."/>
            <person name="Eusebio N."/>
            <person name="Adriana R."/>
            <person name="Vieira A."/>
            <person name="Brugerolle De Fraissinette N."/>
            <person name="Rezende De Castro R."/>
            <person name="Schneider M.P."/>
            <person name="Vasconcelos V."/>
            <person name="Leao P.N."/>
        </authorList>
    </citation>
    <scope>NUCLEOTIDE SEQUENCE</scope>
    <source>
        <strain evidence="2">LEGE 07157</strain>
    </source>
</reference>
<dbReference type="SUPFAM" id="SSF53448">
    <property type="entry name" value="Nucleotide-diphospho-sugar transferases"/>
    <property type="match status" value="1"/>
</dbReference>
<sequence length="324" mass="37616">MIDFTIAICTYNGEQRIAEVLERLESQVDTENFSWEILIIDNNSTDNTASLIREYQANGSSPYPLRYYLETRQGLAFARQCAVENARGDWVGFVDDDNLPETNWVAAAYAFSQTHPNAGAYGGIVRGEFEVDPPPGFEKVSSFFLVRERSTQQYIYKKKDKILPPGSGLVVRKQVWLENVPSVLFLKGRVGNSMLASEDLEAITYIQNAGWEVWYNPEMTIYHKIYCHRLEQDYLVSLVRGIGLARHHIRMIRLSFWQRFLFFPLYFALDLWRFSSYYVKHGYKKGVDLGTTCKIEFLYSTLVSPFFLSRKYLFEAKNRLLEKS</sequence>